<comment type="cofactor">
    <cofactor evidence="3">
        <name>heme</name>
        <dbReference type="ChEBI" id="CHEBI:30413"/>
    </cofactor>
</comment>
<dbReference type="SUPFAM" id="SSF48264">
    <property type="entry name" value="Cytochrome P450"/>
    <property type="match status" value="1"/>
</dbReference>
<evidence type="ECO:0000256" key="2">
    <source>
        <dbReference type="ARBA" id="ARBA00023004"/>
    </source>
</evidence>
<keyword evidence="1 3" id="KW-0479">Metal-binding</keyword>
<dbReference type="VEuPathDB" id="FungiDB:RhiirA1_514202"/>
<evidence type="ECO:0000313" key="6">
    <source>
        <dbReference type="Proteomes" id="UP000232688"/>
    </source>
</evidence>
<comment type="caution">
    <text evidence="5">The sequence shown here is derived from an EMBL/GenBank/DDBJ whole genome shotgun (WGS) entry which is preliminary data.</text>
</comment>
<gene>
    <name evidence="5" type="ORF">RhiirA1_514202</name>
</gene>
<dbReference type="PANTHER" id="PTHR24301">
    <property type="entry name" value="THROMBOXANE-A SYNTHASE"/>
    <property type="match status" value="1"/>
</dbReference>
<dbReference type="InterPro" id="IPR001128">
    <property type="entry name" value="Cyt_P450"/>
</dbReference>
<feature type="binding site" description="axial binding residue" evidence="3">
    <location>
        <position position="489"/>
    </location>
    <ligand>
        <name>heme</name>
        <dbReference type="ChEBI" id="CHEBI:30413"/>
    </ligand>
    <ligandPart>
        <name>Fe</name>
        <dbReference type="ChEBI" id="CHEBI:18248"/>
    </ligandPart>
</feature>
<dbReference type="CDD" id="cd00302">
    <property type="entry name" value="cytochrome_P450"/>
    <property type="match status" value="1"/>
</dbReference>
<dbReference type="AlphaFoldDB" id="A0A2N0RQN0"/>
<keyword evidence="3 4" id="KW-0349">Heme</keyword>
<sequence length="551" mass="64940">MVFKPLKNFEINDYVLSLLSTILMTYVVHYYYKYFTRVNPLPGPFPFPLIGNLPQIYWWFKGDFQKFYDYCYRQYGDIYEIHDNLRFIVLCRAEYLENFFSFCRTSAHWMRYPSGSEELGIINKGILFNNNYKSWVHSRHFISQAILSPKFSDETINWTNKLFNELENYWNKLFLKEEIIKENKVQLDFSKWFDHYTNDMIISLLIGEISYSMAAYFDTLSGDSDEKSDYQLAIFNDSAKLVQAIRKHLAEYYKLFSVPSFLRKYIPFFKNKTNDMLHNMGFINQRLSVIIKRRRQEIDNTPLDEPLPYDMLTSMIIKNTPRDGDYFETGESMRSMTDSEIRANLLDGIITGTHKSANLLSFIIYYIAHNPDVKKKMLEEIDSIFQGDKIRPITKDDFYNLNYCEAIVNEAARIFPVVHSFTRCIDKSDEIAGRQWLAGTTVLINVKAIHNYEGYWEKPNKFNPDRWMNENFKPKKNSYIAFGGGLRSCPGRKLAIVELVCLIALLFRRYEIDLIDMDSPIKVISDNIAVTCVELLVEIKLRNSFSYLSNF</sequence>
<evidence type="ECO:0000256" key="4">
    <source>
        <dbReference type="RuleBase" id="RU000461"/>
    </source>
</evidence>
<dbReference type="PRINTS" id="PR00463">
    <property type="entry name" value="EP450I"/>
</dbReference>
<dbReference type="Pfam" id="PF00067">
    <property type="entry name" value="p450"/>
    <property type="match status" value="1"/>
</dbReference>
<dbReference type="InterPro" id="IPR036396">
    <property type="entry name" value="Cyt_P450_sf"/>
</dbReference>
<dbReference type="GO" id="GO:0020037">
    <property type="term" value="F:heme binding"/>
    <property type="evidence" value="ECO:0007669"/>
    <property type="project" value="InterPro"/>
</dbReference>
<dbReference type="InterPro" id="IPR017972">
    <property type="entry name" value="Cyt_P450_CS"/>
</dbReference>
<dbReference type="VEuPathDB" id="FungiDB:FUN_001145"/>
<dbReference type="PRINTS" id="PR00385">
    <property type="entry name" value="P450"/>
</dbReference>
<dbReference type="Proteomes" id="UP000232688">
    <property type="component" value="Unassembled WGS sequence"/>
</dbReference>
<keyword evidence="2 3" id="KW-0408">Iron</keyword>
<dbReference type="PANTHER" id="PTHR24301:SF2">
    <property type="entry name" value="THROMBOXANE-A SYNTHASE"/>
    <property type="match status" value="1"/>
</dbReference>
<dbReference type="GO" id="GO:0005506">
    <property type="term" value="F:iron ion binding"/>
    <property type="evidence" value="ECO:0007669"/>
    <property type="project" value="InterPro"/>
</dbReference>
<accession>A0A2N0RQN0</accession>
<evidence type="ECO:0000256" key="3">
    <source>
        <dbReference type="PIRSR" id="PIRSR602401-1"/>
    </source>
</evidence>
<dbReference type="VEuPathDB" id="FungiDB:RhiirFUN_026877"/>
<dbReference type="Gene3D" id="1.10.630.10">
    <property type="entry name" value="Cytochrome P450"/>
    <property type="match status" value="1"/>
</dbReference>
<reference evidence="5 6" key="2">
    <citation type="submission" date="2017-10" db="EMBL/GenBank/DDBJ databases">
        <title>Genome analyses suggest a sexual origin of heterokaryosis in a supposedly ancient asexual fungus.</title>
        <authorList>
            <person name="Corradi N."/>
            <person name="Sedzielewska K."/>
            <person name="Noel J."/>
            <person name="Charron P."/>
            <person name="Farinelli L."/>
            <person name="Marton T."/>
            <person name="Kruger M."/>
            <person name="Pelin A."/>
            <person name="Brachmann A."/>
            <person name="Corradi N."/>
        </authorList>
    </citation>
    <scope>NUCLEOTIDE SEQUENCE [LARGE SCALE GENOMIC DNA]</scope>
    <source>
        <strain evidence="5 6">A1</strain>
    </source>
</reference>
<keyword evidence="4" id="KW-0503">Monooxygenase</keyword>
<dbReference type="InterPro" id="IPR002401">
    <property type="entry name" value="Cyt_P450_E_grp-I"/>
</dbReference>
<name>A0A2N0RQN0_9GLOM</name>
<comment type="similarity">
    <text evidence="4">Belongs to the cytochrome P450 family.</text>
</comment>
<organism evidence="5 6">
    <name type="scientific">Rhizophagus irregularis</name>
    <dbReference type="NCBI Taxonomy" id="588596"/>
    <lineage>
        <taxon>Eukaryota</taxon>
        <taxon>Fungi</taxon>
        <taxon>Fungi incertae sedis</taxon>
        <taxon>Mucoromycota</taxon>
        <taxon>Glomeromycotina</taxon>
        <taxon>Glomeromycetes</taxon>
        <taxon>Glomerales</taxon>
        <taxon>Glomeraceae</taxon>
        <taxon>Rhizophagus</taxon>
    </lineage>
</organism>
<keyword evidence="4" id="KW-0560">Oxidoreductase</keyword>
<evidence type="ECO:0000256" key="1">
    <source>
        <dbReference type="ARBA" id="ARBA00022723"/>
    </source>
</evidence>
<reference evidence="5 6" key="1">
    <citation type="submission" date="2017-10" db="EMBL/GenBank/DDBJ databases">
        <title>Extensive intraspecific genome diversity in a model arbuscular mycorrhizal fungus.</title>
        <authorList>
            <person name="Chen E.C.H."/>
            <person name="Morin E."/>
            <person name="Baudet D."/>
            <person name="Noel J."/>
            <person name="Ndikumana S."/>
            <person name="Charron P."/>
            <person name="St-Onge C."/>
            <person name="Giorgi J."/>
            <person name="Grigoriev I.V."/>
            <person name="Roux C."/>
            <person name="Martin F.M."/>
            <person name="Corradi N."/>
        </authorList>
    </citation>
    <scope>NUCLEOTIDE SEQUENCE [LARGE SCALE GENOMIC DNA]</scope>
    <source>
        <strain evidence="5 6">A1</strain>
    </source>
</reference>
<proteinExistence type="inferred from homology"/>
<evidence type="ECO:0000313" key="5">
    <source>
        <dbReference type="EMBL" id="PKC65620.1"/>
    </source>
</evidence>
<dbReference type="PROSITE" id="PS00086">
    <property type="entry name" value="CYTOCHROME_P450"/>
    <property type="match status" value="1"/>
</dbReference>
<dbReference type="GO" id="GO:0016705">
    <property type="term" value="F:oxidoreductase activity, acting on paired donors, with incorporation or reduction of molecular oxygen"/>
    <property type="evidence" value="ECO:0007669"/>
    <property type="project" value="InterPro"/>
</dbReference>
<dbReference type="GO" id="GO:0004497">
    <property type="term" value="F:monooxygenase activity"/>
    <property type="evidence" value="ECO:0007669"/>
    <property type="project" value="UniProtKB-KW"/>
</dbReference>
<dbReference type="EMBL" id="LLXH01000527">
    <property type="protein sequence ID" value="PKC65620.1"/>
    <property type="molecule type" value="Genomic_DNA"/>
</dbReference>
<protein>
    <submittedName>
        <fullName evidence="5">Cytochrome P450</fullName>
    </submittedName>
</protein>